<evidence type="ECO:0000256" key="11">
    <source>
        <dbReference type="RuleBase" id="RU364130"/>
    </source>
</evidence>
<dbReference type="FunFam" id="2.40.50.140:FF:000064">
    <property type="entry name" value="Replication protein A subunit"/>
    <property type="match status" value="1"/>
</dbReference>
<dbReference type="InterPro" id="IPR004591">
    <property type="entry name" value="Rfa1"/>
</dbReference>
<dbReference type="AlphaFoldDB" id="A0A8J2LLU4"/>
<evidence type="ECO:0000259" key="15">
    <source>
        <dbReference type="Pfam" id="PF08646"/>
    </source>
</evidence>
<dbReference type="GO" id="GO:0005634">
    <property type="term" value="C:nucleus"/>
    <property type="evidence" value="ECO:0007669"/>
    <property type="project" value="UniProtKB-SubCell"/>
</dbReference>
<feature type="domain" description="Replication protein A 70 kDa DNA-binding subunit B/D first OB fold" evidence="13">
    <location>
        <begin position="198"/>
        <end position="300"/>
    </location>
</feature>
<dbReference type="Pfam" id="PF02721">
    <property type="entry name" value="DUF223"/>
    <property type="match status" value="1"/>
</dbReference>
<dbReference type="GO" id="GO:0006281">
    <property type="term" value="P:DNA repair"/>
    <property type="evidence" value="ECO:0007669"/>
    <property type="project" value="InterPro"/>
</dbReference>
<keyword evidence="8 11" id="KW-0539">Nucleus</keyword>
<organism evidence="17 18">
    <name type="scientific">Allacma fusca</name>
    <dbReference type="NCBI Taxonomy" id="39272"/>
    <lineage>
        <taxon>Eukaryota</taxon>
        <taxon>Metazoa</taxon>
        <taxon>Ecdysozoa</taxon>
        <taxon>Arthropoda</taxon>
        <taxon>Hexapoda</taxon>
        <taxon>Collembola</taxon>
        <taxon>Symphypleona</taxon>
        <taxon>Sminthuridae</taxon>
        <taxon>Allacma</taxon>
    </lineage>
</organism>
<evidence type="ECO:0000256" key="10">
    <source>
        <dbReference type="ARBA" id="ARBA00062035"/>
    </source>
</evidence>
<evidence type="ECO:0000256" key="4">
    <source>
        <dbReference type="ARBA" id="ARBA00022723"/>
    </source>
</evidence>
<dbReference type="PANTHER" id="PTHR47165">
    <property type="entry name" value="OS03G0429900 PROTEIN"/>
    <property type="match status" value="1"/>
</dbReference>
<keyword evidence="7 11" id="KW-0238">DNA-binding</keyword>
<comment type="similarity">
    <text evidence="2 11">Belongs to the replication factor A protein 1 family.</text>
</comment>
<comment type="subunit">
    <text evidence="10 11">Component of the heterotrimeric canonical replication protein A complex (RPA).</text>
</comment>
<dbReference type="PANTHER" id="PTHR47165:SF4">
    <property type="entry name" value="OS03G0429900 PROTEIN"/>
    <property type="match status" value="1"/>
</dbReference>
<dbReference type="GO" id="GO:0008270">
    <property type="term" value="F:zinc ion binding"/>
    <property type="evidence" value="ECO:0007669"/>
    <property type="project" value="UniProtKB-KW"/>
</dbReference>
<comment type="caution">
    <text evidence="17">The sequence shown here is derived from an EMBL/GenBank/DDBJ whole genome shotgun (WGS) entry which is preliminary data.</text>
</comment>
<dbReference type="InterPro" id="IPR003871">
    <property type="entry name" value="RFA1B/D_OB_1st"/>
</dbReference>
<keyword evidence="18" id="KW-1185">Reference proteome</keyword>
<keyword evidence="5 11" id="KW-0863">Zinc-finger</keyword>
<evidence type="ECO:0000256" key="2">
    <source>
        <dbReference type="ARBA" id="ARBA00005690"/>
    </source>
</evidence>
<dbReference type="OrthoDB" id="1751331at2759"/>
<evidence type="ECO:0000256" key="7">
    <source>
        <dbReference type="ARBA" id="ARBA00023125"/>
    </source>
</evidence>
<dbReference type="CDD" id="cd04477">
    <property type="entry name" value="RPA1N"/>
    <property type="match status" value="1"/>
</dbReference>
<reference evidence="17" key="1">
    <citation type="submission" date="2021-06" db="EMBL/GenBank/DDBJ databases">
        <authorList>
            <person name="Hodson N. C."/>
            <person name="Mongue J. A."/>
            <person name="Jaron S. K."/>
        </authorList>
    </citation>
    <scope>NUCLEOTIDE SEQUENCE</scope>
</reference>
<dbReference type="InterPro" id="IPR007199">
    <property type="entry name" value="Rep_factor-A_N"/>
</dbReference>
<dbReference type="GO" id="GO:0003677">
    <property type="term" value="F:DNA binding"/>
    <property type="evidence" value="ECO:0007669"/>
    <property type="project" value="UniProtKB-KW"/>
</dbReference>
<dbReference type="FunFam" id="2.40.50.140:FF:000117">
    <property type="entry name" value="Replication protein A subunit"/>
    <property type="match status" value="1"/>
</dbReference>
<keyword evidence="3 11" id="KW-0235">DNA replication</keyword>
<dbReference type="Pfam" id="PF08646">
    <property type="entry name" value="Rep_fac-A_C"/>
    <property type="match status" value="1"/>
</dbReference>
<evidence type="ECO:0000256" key="5">
    <source>
        <dbReference type="ARBA" id="ARBA00022771"/>
    </source>
</evidence>
<evidence type="ECO:0000313" key="18">
    <source>
        <dbReference type="Proteomes" id="UP000708208"/>
    </source>
</evidence>
<comment type="function">
    <text evidence="9 11">As part of the heterotrimeric replication protein A complex (RPA/RP-A), binds and stabilizes single-stranded DNA intermediates, that form during DNA replication or upon DNA stress. It prevents their reannealing and in parallel, recruits and activates different proteins and complexes involved in DNA metabolism. Thereby, it plays an essential role both in DNA replication and the cellular response to DNA damage.</text>
</comment>
<evidence type="ECO:0000256" key="1">
    <source>
        <dbReference type="ARBA" id="ARBA00004123"/>
    </source>
</evidence>
<evidence type="ECO:0000256" key="6">
    <source>
        <dbReference type="ARBA" id="ARBA00022833"/>
    </source>
</evidence>
<dbReference type="Pfam" id="PF16900">
    <property type="entry name" value="REPA_OB_2"/>
    <property type="match status" value="1"/>
</dbReference>
<dbReference type="CDD" id="cd04474">
    <property type="entry name" value="RPA1_DBD_A"/>
    <property type="match status" value="1"/>
</dbReference>
<evidence type="ECO:0000313" key="17">
    <source>
        <dbReference type="EMBL" id="CAG7833681.1"/>
    </source>
</evidence>
<feature type="domain" description="Replication protein A OB" evidence="16">
    <location>
        <begin position="317"/>
        <end position="414"/>
    </location>
</feature>
<feature type="domain" description="Replication factor-A protein 1 N-terminal" evidence="14">
    <location>
        <begin position="6"/>
        <end position="104"/>
    </location>
</feature>
<dbReference type="InterPro" id="IPR031657">
    <property type="entry name" value="REPA_OB_2"/>
</dbReference>
<sequence length="626" mass="69488">MANIQLTRGIIGKAMRDEEVPAQPIIQILGFKKISAQGGQDRYRLHVSDGEFSHSFAMLATQLNHLVHDNVIEQFTVVKVEKMVCNTMNNKRIMIILQLDVVAQGRDVGAKIGNPVSWGETPHPEPTGNGTNGRSAPAPTAAPTPAPAKAMNAPSGSSFYGSNSNNKSMNGGGKPQQSPKSQRPPLSNQELAGSVIPIRDINPYANRVTIRARVVNKGEIKTWSNSRGEGKLFSMEMLDDSGEIRMTGFNQSVDQYYDMIEVNHVYYISRFSVKNANKSFNSTAHDYELSFTNDTQVIPCLEDDSDVPTLSYNFVTIENIENVEAEKTIDVVGVCKHYSDCQTIVSRNTGKELKKREITLIDQTCKEINLTIWGKTAEDFCDDSQPIIAVKAAKVSDFNGKSLSLLQSSALHINPDISEAHVLRGWFDKDGHSIISQSLSGAGRVGGGGPAPFKLAAEANEVTTVDMEKGDYFMSKVTLMAIKRDNAVYKACNTDKCNKKVMDLGNGMYRCEKCSKETPNYKSRLMLNCNFADFTDNFWATAFQDHGESILGDTSEKLGDMFDNRSDEFDAVIKEALFSQYIIKFRSRMENYNNETRKKFTIVDLNKINHAEYCKQLLADIRESSA</sequence>
<feature type="domain" description="Replication factor A C-terminal" evidence="15">
    <location>
        <begin position="472"/>
        <end position="617"/>
    </location>
</feature>
<accession>A0A8J2LLU4</accession>
<feature type="region of interest" description="Disordered" evidence="12">
    <location>
        <begin position="111"/>
        <end position="188"/>
    </location>
</feature>
<name>A0A8J2LLU4_9HEXA</name>
<keyword evidence="4 11" id="KW-0479">Metal-binding</keyword>
<dbReference type="FunFam" id="2.40.50.140:FF:000090">
    <property type="entry name" value="Replication protein A subunit"/>
    <property type="match status" value="1"/>
</dbReference>
<dbReference type="CDD" id="cd04476">
    <property type="entry name" value="RPA1_DBD_C"/>
    <property type="match status" value="1"/>
</dbReference>
<dbReference type="Proteomes" id="UP000708208">
    <property type="component" value="Unassembled WGS sequence"/>
</dbReference>
<dbReference type="GO" id="GO:0006260">
    <property type="term" value="P:DNA replication"/>
    <property type="evidence" value="ECO:0007669"/>
    <property type="project" value="UniProtKB-KW"/>
</dbReference>
<evidence type="ECO:0000259" key="14">
    <source>
        <dbReference type="Pfam" id="PF04057"/>
    </source>
</evidence>
<evidence type="ECO:0000259" key="13">
    <source>
        <dbReference type="Pfam" id="PF02721"/>
    </source>
</evidence>
<evidence type="ECO:0000259" key="16">
    <source>
        <dbReference type="Pfam" id="PF16900"/>
    </source>
</evidence>
<dbReference type="EMBL" id="CAJVCH010569974">
    <property type="protein sequence ID" value="CAG7833681.1"/>
    <property type="molecule type" value="Genomic_DNA"/>
</dbReference>
<dbReference type="InterPro" id="IPR013955">
    <property type="entry name" value="Rep_factor-A_C"/>
</dbReference>
<gene>
    <name evidence="17" type="ORF">AFUS01_LOCUS43275</name>
</gene>
<evidence type="ECO:0000256" key="8">
    <source>
        <dbReference type="ARBA" id="ARBA00023242"/>
    </source>
</evidence>
<dbReference type="CDD" id="cd04475">
    <property type="entry name" value="RPA1_DBD_B"/>
    <property type="match status" value="1"/>
</dbReference>
<evidence type="ECO:0000256" key="12">
    <source>
        <dbReference type="SAM" id="MobiDB-lite"/>
    </source>
</evidence>
<protein>
    <recommendedName>
        <fullName evidence="11">Replication protein A subunit</fullName>
    </recommendedName>
</protein>
<dbReference type="NCBIfam" id="TIGR00617">
    <property type="entry name" value="rpa1"/>
    <property type="match status" value="1"/>
</dbReference>
<dbReference type="Pfam" id="PF04057">
    <property type="entry name" value="Rep-A_N"/>
    <property type="match status" value="1"/>
</dbReference>
<keyword evidence="6 11" id="KW-0862">Zinc</keyword>
<feature type="compositionally biased region" description="Low complexity" evidence="12">
    <location>
        <begin position="147"/>
        <end position="185"/>
    </location>
</feature>
<evidence type="ECO:0000256" key="9">
    <source>
        <dbReference type="ARBA" id="ARBA00058595"/>
    </source>
</evidence>
<dbReference type="FunFam" id="2.40.50.140:FF:000041">
    <property type="entry name" value="Replication protein A subunit"/>
    <property type="match status" value="1"/>
</dbReference>
<evidence type="ECO:0000256" key="3">
    <source>
        <dbReference type="ARBA" id="ARBA00022705"/>
    </source>
</evidence>
<dbReference type="InterPro" id="IPR047192">
    <property type="entry name" value="Euk_RPA1_DBD_C"/>
</dbReference>
<dbReference type="GO" id="GO:0006310">
    <property type="term" value="P:DNA recombination"/>
    <property type="evidence" value="ECO:0007669"/>
    <property type="project" value="InterPro"/>
</dbReference>
<proteinExistence type="inferred from homology"/>
<comment type="subcellular location">
    <subcellularLocation>
        <location evidence="1 11">Nucleus</location>
    </subcellularLocation>
</comment>